<keyword evidence="9" id="KW-0378">Hydrolase</keyword>
<evidence type="ECO:0000313" key="15">
    <source>
        <dbReference type="Proteomes" id="UP000504618"/>
    </source>
</evidence>
<evidence type="ECO:0000256" key="4">
    <source>
        <dbReference type="ARBA" id="ARBA00010136"/>
    </source>
</evidence>
<keyword evidence="15" id="KW-1185">Reference proteome</keyword>
<keyword evidence="12" id="KW-0449">Lipoprotein</keyword>
<evidence type="ECO:0000259" key="13">
    <source>
        <dbReference type="Pfam" id="PF01433"/>
    </source>
</evidence>
<gene>
    <name evidence="16" type="primary">LOC112463598</name>
</gene>
<dbReference type="GO" id="GO:0098552">
    <property type="term" value="C:side of membrane"/>
    <property type="evidence" value="ECO:0007669"/>
    <property type="project" value="UniProtKB-KW"/>
</dbReference>
<comment type="cofactor">
    <cofactor evidence="1">
        <name>Zn(2+)</name>
        <dbReference type="ChEBI" id="CHEBI:29105"/>
    </cofactor>
</comment>
<dbReference type="PRINTS" id="PR00756">
    <property type="entry name" value="ALADIPTASE"/>
</dbReference>
<keyword evidence="5" id="KW-0963">Cytoplasm</keyword>
<proteinExistence type="inferred from homology"/>
<dbReference type="GO" id="GO:0006508">
    <property type="term" value="P:proteolysis"/>
    <property type="evidence" value="ECO:0007669"/>
    <property type="project" value="UniProtKB-KW"/>
</dbReference>
<accession>A0A6J1QY88</accession>
<dbReference type="Proteomes" id="UP000504618">
    <property type="component" value="Unplaced"/>
</dbReference>
<dbReference type="GO" id="GO:0005886">
    <property type="term" value="C:plasma membrane"/>
    <property type="evidence" value="ECO:0007669"/>
    <property type="project" value="UniProtKB-SubCell"/>
</dbReference>
<evidence type="ECO:0000256" key="5">
    <source>
        <dbReference type="ARBA" id="ARBA00022490"/>
    </source>
</evidence>
<dbReference type="Pfam" id="PF01433">
    <property type="entry name" value="Peptidase_M1"/>
    <property type="match status" value="1"/>
</dbReference>
<dbReference type="Gene3D" id="1.10.390.10">
    <property type="entry name" value="Neutral Protease Domain 2"/>
    <property type="match status" value="1"/>
</dbReference>
<evidence type="ECO:0000256" key="12">
    <source>
        <dbReference type="ARBA" id="ARBA00023288"/>
    </source>
</evidence>
<evidence type="ECO:0000256" key="2">
    <source>
        <dbReference type="ARBA" id="ARBA00004496"/>
    </source>
</evidence>
<feature type="domain" description="Aminopeptidase N-like N-terminal" evidence="14">
    <location>
        <begin position="24"/>
        <end position="205"/>
    </location>
</feature>
<dbReference type="InterPro" id="IPR027268">
    <property type="entry name" value="Peptidase_M4/M1_CTD_sf"/>
</dbReference>
<dbReference type="GeneID" id="112463598"/>
<dbReference type="InterPro" id="IPR001930">
    <property type="entry name" value="Peptidase_M1"/>
</dbReference>
<dbReference type="SUPFAM" id="SSF55486">
    <property type="entry name" value="Metalloproteases ('zincins'), catalytic domain"/>
    <property type="match status" value="1"/>
</dbReference>
<evidence type="ECO:0000256" key="3">
    <source>
        <dbReference type="ARBA" id="ARBA00004609"/>
    </source>
</evidence>
<feature type="domain" description="Peptidase M1 membrane alanine aminopeptidase" evidence="13">
    <location>
        <begin position="251"/>
        <end position="443"/>
    </location>
</feature>
<evidence type="ECO:0000256" key="7">
    <source>
        <dbReference type="ARBA" id="ARBA00022670"/>
    </source>
</evidence>
<dbReference type="GO" id="GO:0004177">
    <property type="term" value="F:aminopeptidase activity"/>
    <property type="evidence" value="ECO:0007669"/>
    <property type="project" value="TreeGrafter"/>
</dbReference>
<dbReference type="SUPFAM" id="SSF63737">
    <property type="entry name" value="Leukotriene A4 hydrolase N-terminal domain"/>
    <property type="match status" value="1"/>
</dbReference>
<evidence type="ECO:0000256" key="8">
    <source>
        <dbReference type="ARBA" id="ARBA00022723"/>
    </source>
</evidence>
<dbReference type="InterPro" id="IPR014782">
    <property type="entry name" value="Peptidase_M1_dom"/>
</dbReference>
<dbReference type="RefSeq" id="XP_024885831.1">
    <property type="nucleotide sequence ID" value="XM_025030063.1"/>
</dbReference>
<evidence type="ECO:0000313" key="16">
    <source>
        <dbReference type="RefSeq" id="XP_024885831.1"/>
    </source>
</evidence>
<dbReference type="AlphaFoldDB" id="A0A6J1QY88"/>
<keyword evidence="11" id="KW-0482">Metalloprotease</keyword>
<dbReference type="OrthoDB" id="79562at2759"/>
<dbReference type="GO" id="GO:0005829">
    <property type="term" value="C:cytosol"/>
    <property type="evidence" value="ECO:0007669"/>
    <property type="project" value="TreeGrafter"/>
</dbReference>
<keyword evidence="10" id="KW-0862">Zinc</keyword>
<protein>
    <submittedName>
        <fullName evidence="16">Leukotriene A-4 hydrolase-like</fullName>
    </submittedName>
</protein>
<dbReference type="Gene3D" id="3.30.2010.30">
    <property type="match status" value="1"/>
</dbReference>
<name>A0A6J1QY88_9HYME</name>
<organism evidence="15 16">
    <name type="scientific">Temnothorax curvispinosus</name>
    <dbReference type="NCBI Taxonomy" id="300111"/>
    <lineage>
        <taxon>Eukaryota</taxon>
        <taxon>Metazoa</taxon>
        <taxon>Ecdysozoa</taxon>
        <taxon>Arthropoda</taxon>
        <taxon>Hexapoda</taxon>
        <taxon>Insecta</taxon>
        <taxon>Pterygota</taxon>
        <taxon>Neoptera</taxon>
        <taxon>Endopterygota</taxon>
        <taxon>Hymenoptera</taxon>
        <taxon>Apocrita</taxon>
        <taxon>Aculeata</taxon>
        <taxon>Formicoidea</taxon>
        <taxon>Formicidae</taxon>
        <taxon>Myrmicinae</taxon>
        <taxon>Temnothorax</taxon>
    </lineage>
</organism>
<dbReference type="GO" id="GO:0008270">
    <property type="term" value="F:zinc ion binding"/>
    <property type="evidence" value="ECO:0007669"/>
    <property type="project" value="InterPro"/>
</dbReference>
<evidence type="ECO:0000256" key="10">
    <source>
        <dbReference type="ARBA" id="ARBA00022833"/>
    </source>
</evidence>
<keyword evidence="7" id="KW-0645">Protease</keyword>
<comment type="similarity">
    <text evidence="4">Belongs to the peptidase M1 family.</text>
</comment>
<comment type="subcellular location">
    <subcellularLocation>
        <location evidence="3">Cell membrane</location>
        <topology evidence="3">Lipid-anchor</topology>
        <topology evidence="3">GPI-anchor</topology>
    </subcellularLocation>
    <subcellularLocation>
        <location evidence="2">Cytoplasm</location>
    </subcellularLocation>
</comment>
<dbReference type="InterPro" id="IPR042097">
    <property type="entry name" value="Aminopeptidase_N-like_N_sf"/>
</dbReference>
<evidence type="ECO:0000256" key="6">
    <source>
        <dbReference type="ARBA" id="ARBA00022622"/>
    </source>
</evidence>
<keyword evidence="6" id="KW-0325">Glycoprotein</keyword>
<dbReference type="PANTHER" id="PTHR45726:SF3">
    <property type="entry name" value="LEUKOTRIENE A-4 HYDROLASE"/>
    <property type="match status" value="1"/>
</dbReference>
<reference evidence="16" key="1">
    <citation type="submission" date="2025-08" db="UniProtKB">
        <authorList>
            <consortium name="RefSeq"/>
        </authorList>
    </citation>
    <scope>IDENTIFICATION</scope>
    <source>
        <tissue evidence="16">Whole body</tissue>
    </source>
</reference>
<evidence type="ECO:0000256" key="9">
    <source>
        <dbReference type="ARBA" id="ARBA00022801"/>
    </source>
</evidence>
<dbReference type="GO" id="GO:0043171">
    <property type="term" value="P:peptide catabolic process"/>
    <property type="evidence" value="ECO:0007669"/>
    <property type="project" value="TreeGrafter"/>
</dbReference>
<dbReference type="GO" id="GO:0008237">
    <property type="term" value="F:metallopeptidase activity"/>
    <property type="evidence" value="ECO:0007669"/>
    <property type="project" value="UniProtKB-KW"/>
</dbReference>
<evidence type="ECO:0000256" key="1">
    <source>
        <dbReference type="ARBA" id="ARBA00001947"/>
    </source>
</evidence>
<dbReference type="InterPro" id="IPR045357">
    <property type="entry name" value="Aminopeptidase_N-like_N"/>
</dbReference>
<sequence length="462" mass="52431">MDFSVLSPTDPHSFAKPEEARVKHIDLELNVDFYGKVLKGKAILTIERKPSVNQIILDCLGLFISGVTDIDDKPLNCHNIDVDSAARGSPINVQLPQAVDIIYNSEYKIQIKYETISTSPALHWLTPAQTADNLYSFLISNNKLIYARAWFPCQDTPSVKFTYTAKISVPKVFTVLMSAVLRNKNSENPKLDVYEFCQDKSVPSYAVIIAVGALEKEEINAWTSLYAEKTYISSARYTFRSGINTGSMLEVAKSLCGPYIWGRYDICVLPPSIADFKIECPCVMFISPILLPGDCSNISLLARNISQSWAGCLVTCSNYEHLWLNKSFSMFISRKIISKLLIQIKDMNSFLKRKGIAHLRYKIKESTNVARPKCLLPNLRDLFPVIEATEYVPYGRGCMLLEKLEDMLGGPSVFEPFLKSYFNEFALKSINTQDWIKYLYQYFSDKKKHLKTTTSMMFSDVR</sequence>
<dbReference type="PANTHER" id="PTHR45726">
    <property type="entry name" value="LEUKOTRIENE A-4 HYDROLASE"/>
    <property type="match status" value="1"/>
</dbReference>
<keyword evidence="8" id="KW-0479">Metal-binding</keyword>
<dbReference type="Gene3D" id="2.60.40.1730">
    <property type="entry name" value="tricorn interacting facor f3 domain"/>
    <property type="match status" value="1"/>
</dbReference>
<dbReference type="GO" id="GO:0004301">
    <property type="term" value="F:epoxide hydrolase activity"/>
    <property type="evidence" value="ECO:0007669"/>
    <property type="project" value="TreeGrafter"/>
</dbReference>
<dbReference type="InterPro" id="IPR034015">
    <property type="entry name" value="M1_LTA4H"/>
</dbReference>
<dbReference type="Pfam" id="PF17900">
    <property type="entry name" value="Peptidase_M1_N"/>
    <property type="match status" value="1"/>
</dbReference>
<evidence type="ECO:0000259" key="14">
    <source>
        <dbReference type="Pfam" id="PF17900"/>
    </source>
</evidence>
<evidence type="ECO:0000256" key="11">
    <source>
        <dbReference type="ARBA" id="ARBA00023049"/>
    </source>
</evidence>
<keyword evidence="6" id="KW-0472">Membrane</keyword>
<keyword evidence="6" id="KW-0336">GPI-anchor</keyword>